<dbReference type="InterPro" id="IPR022061">
    <property type="entry name" value="DUF3617"/>
</dbReference>
<evidence type="ECO:0000313" key="4">
    <source>
        <dbReference type="Proteomes" id="UP001595729"/>
    </source>
</evidence>
<gene>
    <name evidence="3" type="ORF">ACFOPI_11110</name>
</gene>
<accession>A0ABV7W2V9</accession>
<dbReference type="PROSITE" id="PS51257">
    <property type="entry name" value="PROKAR_LIPOPROTEIN"/>
    <property type="match status" value="1"/>
</dbReference>
<name>A0ABV7W2V9_9BURK</name>
<dbReference type="RefSeq" id="WP_382173829.1">
    <property type="nucleotide sequence ID" value="NZ_JBHRXX010000005.1"/>
</dbReference>
<evidence type="ECO:0000256" key="1">
    <source>
        <dbReference type="SAM" id="MobiDB-lite"/>
    </source>
</evidence>
<comment type="caution">
    <text evidence="3">The sequence shown here is derived from an EMBL/GenBank/DDBJ whole genome shotgun (WGS) entry which is preliminary data.</text>
</comment>
<feature type="chain" id="PRO_5045573375" evidence="2">
    <location>
        <begin position="21"/>
        <end position="184"/>
    </location>
</feature>
<dbReference type="EMBL" id="JBHRXX010000005">
    <property type="protein sequence ID" value="MFC3684144.1"/>
    <property type="molecule type" value="Genomic_DNA"/>
</dbReference>
<proteinExistence type="predicted"/>
<protein>
    <submittedName>
        <fullName evidence="3">DUF3617 domain-containing protein</fullName>
    </submittedName>
</protein>
<reference evidence="4" key="1">
    <citation type="journal article" date="2019" name="Int. J. Syst. Evol. Microbiol.">
        <title>The Global Catalogue of Microorganisms (GCM) 10K type strain sequencing project: providing services to taxonomists for standard genome sequencing and annotation.</title>
        <authorList>
            <consortium name="The Broad Institute Genomics Platform"/>
            <consortium name="The Broad Institute Genome Sequencing Center for Infectious Disease"/>
            <person name="Wu L."/>
            <person name="Ma J."/>
        </authorList>
    </citation>
    <scope>NUCLEOTIDE SEQUENCE [LARGE SCALE GENOMIC DNA]</scope>
    <source>
        <strain evidence="4">KCTC 42501</strain>
    </source>
</reference>
<evidence type="ECO:0000313" key="3">
    <source>
        <dbReference type="EMBL" id="MFC3684144.1"/>
    </source>
</evidence>
<evidence type="ECO:0000256" key="2">
    <source>
        <dbReference type="SAM" id="SignalP"/>
    </source>
</evidence>
<dbReference type="Proteomes" id="UP001595729">
    <property type="component" value="Unassembled WGS sequence"/>
</dbReference>
<feature type="signal peptide" evidence="2">
    <location>
        <begin position="1"/>
        <end position="20"/>
    </location>
</feature>
<dbReference type="Pfam" id="PF12276">
    <property type="entry name" value="DUF3617"/>
    <property type="match status" value="1"/>
</dbReference>
<keyword evidence="4" id="KW-1185">Reference proteome</keyword>
<feature type="compositionally biased region" description="Polar residues" evidence="1">
    <location>
        <begin position="165"/>
        <end position="176"/>
    </location>
</feature>
<keyword evidence="2" id="KW-0732">Signal</keyword>
<feature type="region of interest" description="Disordered" evidence="1">
    <location>
        <begin position="162"/>
        <end position="184"/>
    </location>
</feature>
<sequence>MTLSRLLPTNALVASCIALAWPAAALAQVHKVIGPDGTVTYSDKPPDSNQGAKATVLPGRVAGAAAAGDAPKLRHGLWEFRRSFVIDGANKDITSRNCTDPVSTMSFWQKSMTKIGCTYEDTRRSGNRYTQASTCKVEALAMDRRYMKTLEVSGEEAYVLEESASGGNQPPMSSITRARRLGDC</sequence>
<organism evidence="3 4">
    <name type="scientific">Hydrogenophaga luteola</name>
    <dbReference type="NCBI Taxonomy" id="1591122"/>
    <lineage>
        <taxon>Bacteria</taxon>
        <taxon>Pseudomonadati</taxon>
        <taxon>Pseudomonadota</taxon>
        <taxon>Betaproteobacteria</taxon>
        <taxon>Burkholderiales</taxon>
        <taxon>Comamonadaceae</taxon>
        <taxon>Hydrogenophaga</taxon>
    </lineage>
</organism>